<feature type="transmembrane region" description="Helical" evidence="1">
    <location>
        <begin position="23"/>
        <end position="40"/>
    </location>
</feature>
<name>A0A7I8JQL9_SPIIN</name>
<dbReference type="PANTHER" id="PTHR37713:SF1">
    <property type="entry name" value="OS05G0176600 PROTEIN"/>
    <property type="match status" value="1"/>
</dbReference>
<keyword evidence="1" id="KW-0812">Transmembrane</keyword>
<accession>A0A7I8JQL9</accession>
<dbReference type="AlphaFoldDB" id="A0A7I8JQL9"/>
<evidence type="ECO:0000313" key="3">
    <source>
        <dbReference type="Proteomes" id="UP001189122"/>
    </source>
</evidence>
<evidence type="ECO:0000313" key="2">
    <source>
        <dbReference type="EMBL" id="CAA2632527.1"/>
    </source>
</evidence>
<gene>
    <name evidence="2" type="ORF">SI7747_15018140</name>
</gene>
<dbReference type="PANTHER" id="PTHR37713">
    <property type="entry name" value="OS05G0176600 PROTEIN"/>
    <property type="match status" value="1"/>
</dbReference>
<organism evidence="2">
    <name type="scientific">Spirodela intermedia</name>
    <name type="common">Intermediate duckweed</name>
    <dbReference type="NCBI Taxonomy" id="51605"/>
    <lineage>
        <taxon>Eukaryota</taxon>
        <taxon>Viridiplantae</taxon>
        <taxon>Streptophyta</taxon>
        <taxon>Embryophyta</taxon>
        <taxon>Tracheophyta</taxon>
        <taxon>Spermatophyta</taxon>
        <taxon>Magnoliopsida</taxon>
        <taxon>Liliopsida</taxon>
        <taxon>Araceae</taxon>
        <taxon>Lemnoideae</taxon>
        <taxon>Spirodela</taxon>
    </lineage>
</organism>
<evidence type="ECO:0000256" key="1">
    <source>
        <dbReference type="SAM" id="Phobius"/>
    </source>
</evidence>
<feature type="transmembrane region" description="Helical" evidence="1">
    <location>
        <begin position="52"/>
        <end position="73"/>
    </location>
</feature>
<keyword evidence="1" id="KW-0472">Membrane</keyword>
<keyword evidence="1" id="KW-1133">Transmembrane helix</keyword>
<dbReference type="GO" id="GO:0009507">
    <property type="term" value="C:chloroplast"/>
    <property type="evidence" value="ECO:0007669"/>
    <property type="project" value="TreeGrafter"/>
</dbReference>
<dbReference type="Proteomes" id="UP001189122">
    <property type="component" value="Unassembled WGS sequence"/>
</dbReference>
<sequence>MAPPSSTSPTEAVLRKPRKGPPFRFLVPLIYAPILPLIRISLRRNPVLRDRLFYGVLAGAFAHGTYLVNWMFIFQKHSKLYDSCYFYGTAS</sequence>
<dbReference type="EMBL" id="LR743602">
    <property type="protein sequence ID" value="CAA2632527.1"/>
    <property type="molecule type" value="Genomic_DNA"/>
</dbReference>
<keyword evidence="3" id="KW-1185">Reference proteome</keyword>
<protein>
    <submittedName>
        <fullName evidence="2">Uncharacterized protein</fullName>
    </submittedName>
</protein>
<dbReference type="EMBL" id="CACRZD030000015">
    <property type="protein sequence ID" value="CAA6671732.1"/>
    <property type="molecule type" value="Genomic_DNA"/>
</dbReference>
<proteinExistence type="predicted"/>
<reference evidence="2 3" key="1">
    <citation type="submission" date="2019-12" db="EMBL/GenBank/DDBJ databases">
        <authorList>
            <person name="Scholz U."/>
            <person name="Mascher M."/>
            <person name="Fiebig A."/>
        </authorList>
    </citation>
    <scope>NUCLEOTIDE SEQUENCE</scope>
</reference>